<dbReference type="OrthoDB" id="63419at2157"/>
<comment type="cofactor">
    <cofactor evidence="8">
        <name>Zn(2+)</name>
        <dbReference type="ChEBI" id="CHEBI:29105"/>
    </cofactor>
    <text evidence="8">Binds 2 Zn(2+) ions per subunit. It is not clear if Zn(2+) or Mg(2+) is physiologically important.</text>
</comment>
<evidence type="ECO:0000256" key="5">
    <source>
        <dbReference type="ARBA" id="ARBA00022833"/>
    </source>
</evidence>
<name>A0A7Z7FBP9_9EURY</name>
<feature type="binding site" evidence="8">
    <location>
        <begin position="384"/>
        <end position="388"/>
    </location>
    <ligand>
        <name>substrate</name>
    </ligand>
</feature>
<feature type="binding site" evidence="8">
    <location>
        <position position="86"/>
    </location>
    <ligand>
        <name>Zn(2+)</name>
        <dbReference type="ChEBI" id="CHEBI:29105"/>
        <label>2</label>
        <note>catalytic</note>
    </ligand>
</feature>
<evidence type="ECO:0000259" key="9">
    <source>
        <dbReference type="SMART" id="SM00849"/>
    </source>
</evidence>
<dbReference type="GO" id="GO:0006401">
    <property type="term" value="P:RNA catabolic process"/>
    <property type="evidence" value="ECO:0007669"/>
    <property type="project" value="UniProtKB-UniRule"/>
</dbReference>
<dbReference type="Pfam" id="PF22505">
    <property type="entry name" value="RNase_J_b_CASP"/>
    <property type="match status" value="1"/>
</dbReference>
<sequence>MTEIGIIAVGGYNEMGRNMTAIRIDEDIIIVDMGLRLDRVQIHEDVEIDKMHSLELIEMGAIPDDTIMKEVNGNVRAIVCTHGHLDHIGAISKLAHRYTAPIIGTPYTTTLIKHQIESERKFGVKNNIVSLNAGDSLEITKEISIEFVNTQHSIIDTVFLVIHTVSGSIVYACDFKLDRTPTLGEAPDFNRLKELGEEGVIALITESTNAGRNGKAPSERIAHSMLRDVLIETEESDVGMIVTTFASHVARVNSIVKFAQEMGRIPVLMGSSMERYIATAHQMEYIELPETVEIYGNRREIDKALAKIMEKGKNKYLPVVTGHQGEPGAVLGRIANGETPFKIDRGDRIIFSANIIPNPMTQANRYALETKLKMRGARIYDNVHVSGHAYREDHWELLRMLKPEHVIPAHGTIQMHSEYIQMAEDAGYVLGDTLHLLRNGEELYIDEE</sequence>
<evidence type="ECO:0000256" key="4">
    <source>
        <dbReference type="ARBA" id="ARBA00022801"/>
    </source>
</evidence>
<dbReference type="InterPro" id="IPR001279">
    <property type="entry name" value="Metallo-B-lactamas"/>
</dbReference>
<feature type="binding site" evidence="8">
    <location>
        <position position="152"/>
    </location>
    <ligand>
        <name>Zn(2+)</name>
        <dbReference type="ChEBI" id="CHEBI:29105"/>
        <label>1</label>
        <note>catalytic</note>
    </ligand>
</feature>
<evidence type="ECO:0000256" key="7">
    <source>
        <dbReference type="ARBA" id="ARBA00022884"/>
    </source>
</evidence>
<keyword evidence="7 8" id="KW-0694">RNA-binding</keyword>
<dbReference type="Gene3D" id="3.60.15.10">
    <property type="entry name" value="Ribonuclease Z/Hydroxyacylglutathione hydrolase-like"/>
    <property type="match status" value="1"/>
</dbReference>
<keyword evidence="2 8" id="KW-0540">Nuclease</keyword>
<feature type="binding site" evidence="8">
    <location>
        <position position="174"/>
    </location>
    <ligand>
        <name>Zn(2+)</name>
        <dbReference type="ChEBI" id="CHEBI:29105"/>
        <label>2</label>
        <note>catalytic</note>
    </ligand>
</feature>
<dbReference type="RefSeq" id="WP_091708124.1">
    <property type="nucleotide sequence ID" value="NZ_FNCA01000001.1"/>
</dbReference>
<keyword evidence="5 8" id="KW-0862">Zinc</keyword>
<dbReference type="EC" id="3.1.-.-" evidence="8"/>
<evidence type="ECO:0000313" key="10">
    <source>
        <dbReference type="EMBL" id="SDF31782.1"/>
    </source>
</evidence>
<dbReference type="InterPro" id="IPR011108">
    <property type="entry name" value="RMMBL"/>
</dbReference>
<dbReference type="HAMAP" id="MF_01492">
    <property type="entry name" value="RNase_J_arch"/>
    <property type="match status" value="1"/>
</dbReference>
<dbReference type="InterPro" id="IPR004613">
    <property type="entry name" value="RNase_J"/>
</dbReference>
<gene>
    <name evidence="8" type="primary">rnj</name>
    <name evidence="10" type="ORF">SAMN04488589_0330</name>
</gene>
<protein>
    <recommendedName>
        <fullName evidence="8">Ribonuclease J</fullName>
        <shortName evidence="8">RNase J</shortName>
        <ecNumber evidence="8">3.1.-.-</ecNumber>
    </recommendedName>
</protein>
<feature type="binding site" evidence="8">
    <location>
        <position position="410"/>
    </location>
    <ligand>
        <name>Zn(2+)</name>
        <dbReference type="ChEBI" id="CHEBI:29105"/>
        <label>2</label>
        <note>catalytic</note>
    </ligand>
</feature>
<dbReference type="SMART" id="SM00849">
    <property type="entry name" value="Lactamase_B"/>
    <property type="match status" value="1"/>
</dbReference>
<dbReference type="InterPro" id="IPR030879">
    <property type="entry name" value="RNase_J_arc"/>
</dbReference>
<dbReference type="NCBIfam" id="TIGR00649">
    <property type="entry name" value="MG423"/>
    <property type="match status" value="1"/>
</dbReference>
<dbReference type="EMBL" id="FNCA01000001">
    <property type="protein sequence ID" value="SDF31782.1"/>
    <property type="molecule type" value="Genomic_DNA"/>
</dbReference>
<accession>A0A7Z7FBP9</accession>
<comment type="caution">
    <text evidence="10">The sequence shown here is derived from an EMBL/GenBank/DDBJ whole genome shotgun (WGS) entry which is preliminary data.</text>
</comment>
<evidence type="ECO:0000313" key="11">
    <source>
        <dbReference type="Proteomes" id="UP000199259"/>
    </source>
</evidence>
<dbReference type="InterPro" id="IPR042173">
    <property type="entry name" value="RNase_J_2"/>
</dbReference>
<keyword evidence="1 8" id="KW-0963">Cytoplasm</keyword>
<comment type="similarity">
    <text evidence="8">Belongs to the metallo-beta-lactamase superfamily. RNA-metabolizing metallo-beta-lactamase-like family. Archaeal RNase J subfamily.</text>
</comment>
<evidence type="ECO:0000256" key="8">
    <source>
        <dbReference type="HAMAP-Rule" id="MF_01492"/>
    </source>
</evidence>
<dbReference type="GO" id="GO:0008270">
    <property type="term" value="F:zinc ion binding"/>
    <property type="evidence" value="ECO:0007669"/>
    <property type="project" value="UniProtKB-UniRule"/>
</dbReference>
<organism evidence="10 11">
    <name type="scientific">Methanolobus vulcani</name>
    <dbReference type="NCBI Taxonomy" id="38026"/>
    <lineage>
        <taxon>Archaea</taxon>
        <taxon>Methanobacteriati</taxon>
        <taxon>Methanobacteriota</taxon>
        <taxon>Stenosarchaea group</taxon>
        <taxon>Methanomicrobia</taxon>
        <taxon>Methanosarcinales</taxon>
        <taxon>Methanosarcinaceae</taxon>
        <taxon>Methanolobus</taxon>
    </lineage>
</organism>
<dbReference type="InterPro" id="IPR055132">
    <property type="entry name" value="RNase_J_b_CASP"/>
</dbReference>
<feature type="binding site" evidence="8">
    <location>
        <position position="84"/>
    </location>
    <ligand>
        <name>Zn(2+)</name>
        <dbReference type="ChEBI" id="CHEBI:29105"/>
        <label>1</label>
        <note>catalytic</note>
    </ligand>
</feature>
<keyword evidence="4 8" id="KW-0378">Hydrolase</keyword>
<comment type="subunit">
    <text evidence="8">Homodimer.</text>
</comment>
<dbReference type="GO" id="GO:0003723">
    <property type="term" value="F:RNA binding"/>
    <property type="evidence" value="ECO:0007669"/>
    <property type="project" value="UniProtKB-KW"/>
</dbReference>
<evidence type="ECO:0000256" key="3">
    <source>
        <dbReference type="ARBA" id="ARBA00022723"/>
    </source>
</evidence>
<keyword evidence="11" id="KW-1185">Reference proteome</keyword>
<evidence type="ECO:0000256" key="6">
    <source>
        <dbReference type="ARBA" id="ARBA00022839"/>
    </source>
</evidence>
<dbReference type="PANTHER" id="PTHR43694:SF1">
    <property type="entry name" value="RIBONUCLEASE J"/>
    <property type="match status" value="1"/>
</dbReference>
<comment type="function">
    <text evidence="8">An RNase that has 5'-3' exonuclease activity. May be involved in RNA degradation.</text>
</comment>
<dbReference type="GO" id="GO:0005737">
    <property type="term" value="C:cytoplasm"/>
    <property type="evidence" value="ECO:0007669"/>
    <property type="project" value="UniProtKB-SubCell"/>
</dbReference>
<dbReference type="Gene3D" id="3.40.50.10710">
    <property type="entry name" value="Metallo-hydrolase/oxidoreductase"/>
    <property type="match status" value="1"/>
</dbReference>
<feature type="binding site" evidence="8">
    <location>
        <position position="82"/>
    </location>
    <ligand>
        <name>Zn(2+)</name>
        <dbReference type="ChEBI" id="CHEBI:29105"/>
        <label>1</label>
        <note>catalytic</note>
    </ligand>
</feature>
<feature type="binding site" evidence="8">
    <location>
        <position position="87"/>
    </location>
    <ligand>
        <name>Zn(2+)</name>
        <dbReference type="ChEBI" id="CHEBI:29105"/>
        <label>2</label>
        <note>catalytic</note>
    </ligand>
</feature>
<dbReference type="Pfam" id="PF07521">
    <property type="entry name" value="RMMBL"/>
    <property type="match status" value="1"/>
</dbReference>
<dbReference type="Pfam" id="PF12706">
    <property type="entry name" value="Lactamase_B_2"/>
    <property type="match status" value="1"/>
</dbReference>
<keyword evidence="6 8" id="KW-0269">Exonuclease</keyword>
<proteinExistence type="inferred from homology"/>
<feature type="domain" description="Metallo-beta-lactamase" evidence="9">
    <location>
        <begin position="16"/>
        <end position="225"/>
    </location>
</feature>
<comment type="subcellular location">
    <subcellularLocation>
        <location evidence="8">Cytoplasm</location>
    </subcellularLocation>
</comment>
<evidence type="ECO:0000256" key="2">
    <source>
        <dbReference type="ARBA" id="ARBA00022722"/>
    </source>
</evidence>
<dbReference type="InterPro" id="IPR036866">
    <property type="entry name" value="RibonucZ/Hydroxyglut_hydro"/>
</dbReference>
<dbReference type="CDD" id="cd07714">
    <property type="entry name" value="RNaseJ_MBL-fold"/>
    <property type="match status" value="1"/>
</dbReference>
<dbReference type="GO" id="GO:0004534">
    <property type="term" value="F:5'-3' RNA exonuclease activity"/>
    <property type="evidence" value="ECO:0007669"/>
    <property type="project" value="UniProtKB-UniRule"/>
</dbReference>
<feature type="binding site" evidence="8">
    <location>
        <position position="174"/>
    </location>
    <ligand>
        <name>Zn(2+)</name>
        <dbReference type="ChEBI" id="CHEBI:29105"/>
        <label>1</label>
        <note>catalytic</note>
    </ligand>
</feature>
<dbReference type="AlphaFoldDB" id="A0A7Z7FBP9"/>
<dbReference type="Proteomes" id="UP000199259">
    <property type="component" value="Unassembled WGS sequence"/>
</dbReference>
<evidence type="ECO:0000256" key="1">
    <source>
        <dbReference type="ARBA" id="ARBA00022490"/>
    </source>
</evidence>
<dbReference type="SUPFAM" id="SSF56281">
    <property type="entry name" value="Metallo-hydrolase/oxidoreductase"/>
    <property type="match status" value="1"/>
</dbReference>
<keyword evidence="3 8" id="KW-0479">Metal-binding</keyword>
<reference evidence="10 11" key="1">
    <citation type="submission" date="2016-10" db="EMBL/GenBank/DDBJ databases">
        <authorList>
            <person name="Varghese N."/>
            <person name="Submissions S."/>
        </authorList>
    </citation>
    <scope>NUCLEOTIDE SEQUENCE [LARGE SCALE GENOMIC DNA]</scope>
    <source>
        <strain evidence="10 11">PL 12/M</strain>
    </source>
</reference>
<dbReference type="PANTHER" id="PTHR43694">
    <property type="entry name" value="RIBONUCLEASE J"/>
    <property type="match status" value="1"/>
</dbReference>